<keyword evidence="1" id="KW-0285">Flavoprotein</keyword>
<dbReference type="InterPro" id="IPR036188">
    <property type="entry name" value="FAD/NAD-bd_sf"/>
</dbReference>
<keyword evidence="3" id="KW-0560">Oxidoreductase</keyword>
<dbReference type="Pfam" id="PF07992">
    <property type="entry name" value="Pyr_redox_2"/>
    <property type="match status" value="1"/>
</dbReference>
<dbReference type="PANTHER" id="PTHR48105">
    <property type="entry name" value="THIOREDOXIN REDUCTASE 1-RELATED-RELATED"/>
    <property type="match status" value="1"/>
</dbReference>
<evidence type="ECO:0000256" key="3">
    <source>
        <dbReference type="ARBA" id="ARBA00023002"/>
    </source>
</evidence>
<keyword evidence="4" id="KW-1015">Disulfide bond</keyword>
<name>A0A1G2QDY2_9BACT</name>
<accession>A0A1G2QDY2</accession>
<dbReference type="Proteomes" id="UP000176222">
    <property type="component" value="Unassembled WGS sequence"/>
</dbReference>
<dbReference type="STRING" id="1802436.A2370_00515"/>
<evidence type="ECO:0000313" key="7">
    <source>
        <dbReference type="EMBL" id="OHA58171.1"/>
    </source>
</evidence>
<evidence type="ECO:0000313" key="8">
    <source>
        <dbReference type="Proteomes" id="UP000176222"/>
    </source>
</evidence>
<dbReference type="SUPFAM" id="SSF51905">
    <property type="entry name" value="FAD/NAD(P)-binding domain"/>
    <property type="match status" value="1"/>
</dbReference>
<dbReference type="InterPro" id="IPR008255">
    <property type="entry name" value="Pyr_nucl-diS_OxRdtase_2_AS"/>
</dbReference>
<dbReference type="GO" id="GO:0016668">
    <property type="term" value="F:oxidoreductase activity, acting on a sulfur group of donors, NAD(P) as acceptor"/>
    <property type="evidence" value="ECO:0007669"/>
    <property type="project" value="UniProtKB-ARBA"/>
</dbReference>
<organism evidence="7 8">
    <name type="scientific">Candidatus Vogelbacteria bacterium RIFOXYB1_FULL_42_16</name>
    <dbReference type="NCBI Taxonomy" id="1802436"/>
    <lineage>
        <taxon>Bacteria</taxon>
        <taxon>Candidatus Vogeliibacteriota</taxon>
    </lineage>
</organism>
<dbReference type="Gene3D" id="3.50.50.60">
    <property type="entry name" value="FAD/NAD(P)-binding domain"/>
    <property type="match status" value="2"/>
</dbReference>
<proteinExistence type="predicted"/>
<feature type="domain" description="FAD/NAD(P)-binding" evidence="6">
    <location>
        <begin position="2"/>
        <end position="284"/>
    </location>
</feature>
<dbReference type="EMBL" id="MHTH01000013">
    <property type="protein sequence ID" value="OHA58171.1"/>
    <property type="molecule type" value="Genomic_DNA"/>
</dbReference>
<dbReference type="InterPro" id="IPR050097">
    <property type="entry name" value="Ferredoxin-NADP_redctase_2"/>
</dbReference>
<dbReference type="PRINTS" id="PR00469">
    <property type="entry name" value="PNDRDTASEII"/>
</dbReference>
<evidence type="ECO:0000259" key="6">
    <source>
        <dbReference type="Pfam" id="PF07992"/>
    </source>
</evidence>
<evidence type="ECO:0000256" key="5">
    <source>
        <dbReference type="ARBA" id="ARBA00023284"/>
    </source>
</evidence>
<dbReference type="InterPro" id="IPR023753">
    <property type="entry name" value="FAD/NAD-binding_dom"/>
</dbReference>
<comment type="caution">
    <text evidence="7">The sequence shown here is derived from an EMBL/GenBank/DDBJ whole genome shotgun (WGS) entry which is preliminary data.</text>
</comment>
<dbReference type="PRINTS" id="PR00368">
    <property type="entry name" value="FADPNR"/>
</dbReference>
<dbReference type="AlphaFoldDB" id="A0A1G2QDY2"/>
<sequence>MYDLAIIGGGPAGVSAGIYSARKKLKTIIMSDFFQGQSAVSPEIQNWIGVRSISGEDLAKQLTDHLRSYESDILTIKEGDLAVAITKIADGFEIKTNQNNLYTTKTILIATGGRRRKLTIAGAKEFDQKGVTYCASCDGPLFSDQDVVVIGGGNAGFNTASQLLAYCRSVTLLESGPTFRAEQITIDSLLKNPKFKALSDVEIIAIKGEQFVNQITYKKSQTGETIEQPVTGVFVEIGFEPNTDLVKGLVDMTPTGAIMIDHQHQTTSTVGIWSAGDSTNGLYHQNNIATGDAIKAVEDIYSFLQKNS</sequence>
<dbReference type="PROSITE" id="PS00573">
    <property type="entry name" value="PYRIDINE_REDOX_2"/>
    <property type="match status" value="1"/>
</dbReference>
<evidence type="ECO:0000256" key="1">
    <source>
        <dbReference type="ARBA" id="ARBA00022630"/>
    </source>
</evidence>
<keyword evidence="5" id="KW-0676">Redox-active center</keyword>
<gene>
    <name evidence="7" type="ORF">A2370_00515</name>
</gene>
<keyword evidence="2" id="KW-0274">FAD</keyword>
<protein>
    <recommendedName>
        <fullName evidence="6">FAD/NAD(P)-binding domain-containing protein</fullName>
    </recommendedName>
</protein>
<reference evidence="7 8" key="1">
    <citation type="journal article" date="2016" name="Nat. Commun.">
        <title>Thousands of microbial genomes shed light on interconnected biogeochemical processes in an aquifer system.</title>
        <authorList>
            <person name="Anantharaman K."/>
            <person name="Brown C.T."/>
            <person name="Hug L.A."/>
            <person name="Sharon I."/>
            <person name="Castelle C.J."/>
            <person name="Probst A.J."/>
            <person name="Thomas B.C."/>
            <person name="Singh A."/>
            <person name="Wilkins M.J."/>
            <person name="Karaoz U."/>
            <person name="Brodie E.L."/>
            <person name="Williams K.H."/>
            <person name="Hubbard S.S."/>
            <person name="Banfield J.F."/>
        </authorList>
    </citation>
    <scope>NUCLEOTIDE SEQUENCE [LARGE SCALE GENOMIC DNA]</scope>
</reference>
<evidence type="ECO:0000256" key="2">
    <source>
        <dbReference type="ARBA" id="ARBA00022827"/>
    </source>
</evidence>
<evidence type="ECO:0000256" key="4">
    <source>
        <dbReference type="ARBA" id="ARBA00023157"/>
    </source>
</evidence>